<evidence type="ECO:0000313" key="4">
    <source>
        <dbReference type="EMBL" id="CDX02411.1"/>
    </source>
</evidence>
<organism evidence="4">
    <name type="scientific">Desulfitobacterium hafniense</name>
    <name type="common">Desulfitobacterium frappieri</name>
    <dbReference type="NCBI Taxonomy" id="49338"/>
    <lineage>
        <taxon>Bacteria</taxon>
        <taxon>Bacillati</taxon>
        <taxon>Bacillota</taxon>
        <taxon>Clostridia</taxon>
        <taxon>Eubacteriales</taxon>
        <taxon>Desulfitobacteriaceae</taxon>
        <taxon>Desulfitobacterium</taxon>
    </lineage>
</organism>
<dbReference type="GO" id="GO:0022857">
    <property type="term" value="F:transmembrane transporter activity"/>
    <property type="evidence" value="ECO:0007669"/>
    <property type="project" value="TreeGrafter"/>
</dbReference>
<dbReference type="PROSITE" id="PS00211">
    <property type="entry name" value="ABC_TRANSPORTER_1"/>
    <property type="match status" value="1"/>
</dbReference>
<dbReference type="GO" id="GO:0016887">
    <property type="term" value="F:ATP hydrolysis activity"/>
    <property type="evidence" value="ECO:0007669"/>
    <property type="project" value="InterPro"/>
</dbReference>
<dbReference type="GO" id="GO:0005524">
    <property type="term" value="F:ATP binding"/>
    <property type="evidence" value="ECO:0007669"/>
    <property type="project" value="UniProtKB-KW"/>
</dbReference>
<keyword evidence="4" id="KW-0449">Lipoprotein</keyword>
<dbReference type="GO" id="GO:0005886">
    <property type="term" value="C:plasma membrane"/>
    <property type="evidence" value="ECO:0007669"/>
    <property type="project" value="TreeGrafter"/>
</dbReference>
<dbReference type="PROSITE" id="PS50893">
    <property type="entry name" value="ABC_TRANSPORTER_2"/>
    <property type="match status" value="1"/>
</dbReference>
<evidence type="ECO:0000259" key="3">
    <source>
        <dbReference type="PROSITE" id="PS50893"/>
    </source>
</evidence>
<dbReference type="InterPro" id="IPR003439">
    <property type="entry name" value="ABC_transporter-like_ATP-bd"/>
</dbReference>
<evidence type="ECO:0000256" key="1">
    <source>
        <dbReference type="ARBA" id="ARBA00022741"/>
    </source>
</evidence>
<sequence length="224" mass="24536">MTLCRLEKVSKTYAMGEVVCPINEVSLTVDKGDFLAIEGPSGTGKSTLLYIMCGLLRPTGGDVFLKDENLSSLPDTKVTELRRDLVGFVFQETNLLQALTVEGNLRFAQSVGKGKKPDEARISRYLEELGLSSRRDFLPGQLSVGQRRRLIVARALINDPQLILADEPTNDLDEMWAGKVMALLTGAVGGGGAVVMVTHNPQWAEKATKRYLMQEGRLVENGQI</sequence>
<dbReference type="InterPro" id="IPR003593">
    <property type="entry name" value="AAA+_ATPase"/>
</dbReference>
<keyword evidence="1" id="KW-0547">Nucleotide-binding</keyword>
<accession>A0A098B3G7</accession>
<dbReference type="AlphaFoldDB" id="A0A098B3G7"/>
<dbReference type="InterPro" id="IPR015854">
    <property type="entry name" value="ABC_transpr_LolD-like"/>
</dbReference>
<dbReference type="InterPro" id="IPR017871">
    <property type="entry name" value="ABC_transporter-like_CS"/>
</dbReference>
<dbReference type="PANTHER" id="PTHR24220:SF685">
    <property type="entry name" value="ABC TRANSPORTER RELATED"/>
    <property type="match status" value="1"/>
</dbReference>
<feature type="domain" description="ABC transporter" evidence="3">
    <location>
        <begin position="4"/>
        <end position="224"/>
    </location>
</feature>
<dbReference type="InterPro" id="IPR027417">
    <property type="entry name" value="P-loop_NTPase"/>
</dbReference>
<dbReference type="RefSeq" id="WP_208925718.1">
    <property type="nucleotide sequence ID" value="NZ_LK996017.1"/>
</dbReference>
<dbReference type="EMBL" id="LK996017">
    <property type="protein sequence ID" value="CDX02411.1"/>
    <property type="molecule type" value="Genomic_DNA"/>
</dbReference>
<reference evidence="4" key="1">
    <citation type="submission" date="2014-07" db="EMBL/GenBank/DDBJ databases">
        <authorList>
            <person name="Hornung V.Bastian."/>
        </authorList>
    </citation>
    <scope>NUCLEOTIDE SEQUENCE</scope>
    <source>
        <strain evidence="4">PCE-S</strain>
    </source>
</reference>
<keyword evidence="2 4" id="KW-0067">ATP-binding</keyword>
<protein>
    <submittedName>
        <fullName evidence="4">Lipoprotein-releasing system ATP-binding protein LolD 1</fullName>
    </submittedName>
</protein>
<dbReference type="PATRIC" id="fig|49338.4.peg.2710"/>
<dbReference type="PANTHER" id="PTHR24220">
    <property type="entry name" value="IMPORT ATP-BINDING PROTEIN"/>
    <property type="match status" value="1"/>
</dbReference>
<proteinExistence type="predicted"/>
<evidence type="ECO:0000256" key="2">
    <source>
        <dbReference type="ARBA" id="ARBA00022840"/>
    </source>
</evidence>
<gene>
    <name evidence="4" type="ORF">DPCES_2524</name>
</gene>
<name>A0A098B3G7_DESHA</name>
<dbReference type="SMART" id="SM00382">
    <property type="entry name" value="AAA"/>
    <property type="match status" value="1"/>
</dbReference>
<dbReference type="SUPFAM" id="SSF52540">
    <property type="entry name" value="P-loop containing nucleoside triphosphate hydrolases"/>
    <property type="match status" value="1"/>
</dbReference>
<dbReference type="Pfam" id="PF00005">
    <property type="entry name" value="ABC_tran"/>
    <property type="match status" value="1"/>
</dbReference>
<dbReference type="Gene3D" id="3.40.50.300">
    <property type="entry name" value="P-loop containing nucleotide triphosphate hydrolases"/>
    <property type="match status" value="1"/>
</dbReference>